<comment type="caution">
    <text evidence="13">The sequence shown here is derived from an EMBL/GenBank/DDBJ whole genome shotgun (WGS) entry which is preliminary data.</text>
</comment>
<name>A0A2N5JAP3_9BIFI</name>
<evidence type="ECO:0000256" key="6">
    <source>
        <dbReference type="ARBA" id="ARBA00022847"/>
    </source>
</evidence>
<evidence type="ECO:0000256" key="8">
    <source>
        <dbReference type="ARBA" id="ARBA00023136"/>
    </source>
</evidence>
<keyword evidence="4" id="KW-1003">Cell membrane</keyword>
<keyword evidence="3" id="KW-0813">Transport</keyword>
<evidence type="ECO:0000259" key="12">
    <source>
        <dbReference type="PROSITE" id="PS50850"/>
    </source>
</evidence>
<keyword evidence="6" id="KW-0769">Symport</keyword>
<evidence type="ECO:0000256" key="10">
    <source>
        <dbReference type="ARBA" id="ARBA00039918"/>
    </source>
</evidence>
<dbReference type="Proteomes" id="UP000235050">
    <property type="component" value="Unassembled WGS sequence"/>
</dbReference>
<dbReference type="GO" id="GO:0015293">
    <property type="term" value="F:symporter activity"/>
    <property type="evidence" value="ECO:0007669"/>
    <property type="project" value="UniProtKB-KW"/>
</dbReference>
<evidence type="ECO:0000256" key="2">
    <source>
        <dbReference type="ARBA" id="ARBA00008240"/>
    </source>
</evidence>
<dbReference type="SUPFAM" id="SSF103473">
    <property type="entry name" value="MFS general substrate transporter"/>
    <property type="match status" value="1"/>
</dbReference>
<evidence type="ECO:0000256" key="9">
    <source>
        <dbReference type="ARBA" id="ARBA00037295"/>
    </source>
</evidence>
<feature type="transmembrane region" description="Helical" evidence="11">
    <location>
        <begin position="168"/>
        <end position="188"/>
    </location>
</feature>
<reference evidence="13 14" key="1">
    <citation type="submission" date="2017-07" db="EMBL/GenBank/DDBJ databases">
        <title>Bifidobacterium novel species.</title>
        <authorList>
            <person name="Lugli G.A."/>
            <person name="Milani C."/>
            <person name="Duranti S."/>
            <person name="Mangifesta M."/>
        </authorList>
    </citation>
    <scope>NUCLEOTIDE SEQUENCE [LARGE SCALE GENOMIC DNA]</scope>
    <source>
        <strain evidence="14">Uis1B</strain>
    </source>
</reference>
<dbReference type="InterPro" id="IPR036259">
    <property type="entry name" value="MFS_trans_sf"/>
</dbReference>
<sequence>MNQAMSEANASQEQLNPENKKYLSKVVISSFIGNTLEYYDYMVYGTAAAIAFPTVFFAHESAFVAAMSSFATFAVGFLARPLGGMFFGRRGDKAGRKSTLVLTLMIMGIGTFLIGCIPSADHIGVAAPIALIILRLLQGFAVGGEWGGSMIMVLESAPKKSRGFWSSWPQTGGFSAQIIITLVFAWVYTLPEDQMLSWGWRVPFWISALVMLIGLWMRKSLEESPVFTSTMAAKEKEGRNRSLTAENLQANIAAQDAAKAQAKAASAPSKTSGKEHGPLYRVFVEDWRDLLRIIGLRFAESLPYFLLCTFALSFAPQHMGISKEWLNWAILICSVCAFPAHGLFAALSDRIGRRPVYMIGTVVVFITAFPFFMMLRSGSFILIVLAYIIVLNFGHNAINAVQPSFFAELFPADRRYSGAASGREIGSILAGGCTPFIATWLAGADGAHWYYVAAYVMVGAVITAIAIWFSPETYKKDLYATSKEG</sequence>
<feature type="transmembrane region" description="Helical" evidence="11">
    <location>
        <begin position="356"/>
        <end position="374"/>
    </location>
</feature>
<dbReference type="Gene3D" id="1.20.1250.20">
    <property type="entry name" value="MFS general substrate transporter like domains"/>
    <property type="match status" value="1"/>
</dbReference>
<feature type="transmembrane region" description="Helical" evidence="11">
    <location>
        <begin position="126"/>
        <end position="147"/>
    </location>
</feature>
<evidence type="ECO:0000256" key="1">
    <source>
        <dbReference type="ARBA" id="ARBA00004651"/>
    </source>
</evidence>
<dbReference type="CDD" id="cd17369">
    <property type="entry name" value="MFS_ShiA_like"/>
    <property type="match status" value="1"/>
</dbReference>
<dbReference type="PANTHER" id="PTHR43045">
    <property type="entry name" value="SHIKIMATE TRANSPORTER"/>
    <property type="match status" value="1"/>
</dbReference>
<feature type="transmembrane region" description="Helical" evidence="11">
    <location>
        <begin position="62"/>
        <end position="79"/>
    </location>
</feature>
<feature type="transmembrane region" description="Helical" evidence="11">
    <location>
        <begin position="325"/>
        <end position="344"/>
    </location>
</feature>
<feature type="transmembrane region" description="Helical" evidence="11">
    <location>
        <begin position="100"/>
        <end position="120"/>
    </location>
</feature>
<evidence type="ECO:0000313" key="14">
    <source>
        <dbReference type="Proteomes" id="UP000235050"/>
    </source>
</evidence>
<comment type="function">
    <text evidence="9">May be a proton symporter involved in the uptake of osmolytes such as proline and glycine betaine.</text>
</comment>
<dbReference type="InterPro" id="IPR020846">
    <property type="entry name" value="MFS_dom"/>
</dbReference>
<dbReference type="PANTHER" id="PTHR43045:SF1">
    <property type="entry name" value="SHIKIMATE TRANSPORTER"/>
    <property type="match status" value="1"/>
</dbReference>
<dbReference type="Pfam" id="PF00083">
    <property type="entry name" value="Sugar_tr"/>
    <property type="match status" value="1"/>
</dbReference>
<dbReference type="PROSITE" id="PS50850">
    <property type="entry name" value="MFS"/>
    <property type="match status" value="1"/>
</dbReference>
<evidence type="ECO:0000256" key="7">
    <source>
        <dbReference type="ARBA" id="ARBA00022989"/>
    </source>
</evidence>
<comment type="subcellular location">
    <subcellularLocation>
        <location evidence="1">Cell membrane</location>
        <topology evidence="1">Multi-pass membrane protein</topology>
    </subcellularLocation>
</comment>
<feature type="transmembrane region" description="Helical" evidence="11">
    <location>
        <begin position="422"/>
        <end position="443"/>
    </location>
</feature>
<dbReference type="InterPro" id="IPR005828">
    <property type="entry name" value="MFS_sugar_transport-like"/>
</dbReference>
<feature type="transmembrane region" description="Helical" evidence="11">
    <location>
        <begin position="380"/>
        <end position="401"/>
    </location>
</feature>
<feature type="domain" description="Major facilitator superfamily (MFS) profile" evidence="12">
    <location>
        <begin position="26"/>
        <end position="471"/>
    </location>
</feature>
<feature type="transmembrane region" description="Helical" evidence="11">
    <location>
        <begin position="38"/>
        <end position="56"/>
    </location>
</feature>
<feature type="transmembrane region" description="Helical" evidence="11">
    <location>
        <begin position="449"/>
        <end position="469"/>
    </location>
</feature>
<dbReference type="FunFam" id="1.20.1250.20:FF:000001">
    <property type="entry name" value="Dicarboxylate MFS transporter"/>
    <property type="match status" value="1"/>
</dbReference>
<keyword evidence="7 11" id="KW-1133">Transmembrane helix</keyword>
<feature type="transmembrane region" description="Helical" evidence="11">
    <location>
        <begin position="302"/>
        <end position="319"/>
    </location>
</feature>
<evidence type="ECO:0000313" key="13">
    <source>
        <dbReference type="EMBL" id="PLS31279.1"/>
    </source>
</evidence>
<feature type="transmembrane region" description="Helical" evidence="11">
    <location>
        <begin position="200"/>
        <end position="217"/>
    </location>
</feature>
<dbReference type="EMBL" id="NMWU01000013">
    <property type="protein sequence ID" value="PLS31279.1"/>
    <property type="molecule type" value="Genomic_DNA"/>
</dbReference>
<keyword evidence="14" id="KW-1185">Reference proteome</keyword>
<accession>A0A2N5JAP3</accession>
<proteinExistence type="inferred from homology"/>
<keyword evidence="8 11" id="KW-0472">Membrane</keyword>
<evidence type="ECO:0000256" key="11">
    <source>
        <dbReference type="SAM" id="Phobius"/>
    </source>
</evidence>
<evidence type="ECO:0000256" key="3">
    <source>
        <dbReference type="ARBA" id="ARBA00022448"/>
    </source>
</evidence>
<evidence type="ECO:0000256" key="4">
    <source>
        <dbReference type="ARBA" id="ARBA00022475"/>
    </source>
</evidence>
<comment type="similarity">
    <text evidence="2">Belongs to the major facilitator superfamily. Metabolite:H+ Symporter (MHS) family (TC 2.A.1.6) family.</text>
</comment>
<organism evidence="13 14">
    <name type="scientific">Bifidobacterium margollesii</name>
    <dbReference type="NCBI Taxonomy" id="2020964"/>
    <lineage>
        <taxon>Bacteria</taxon>
        <taxon>Bacillati</taxon>
        <taxon>Actinomycetota</taxon>
        <taxon>Actinomycetes</taxon>
        <taxon>Bifidobacteriales</taxon>
        <taxon>Bifidobacteriaceae</taxon>
        <taxon>Bifidobacterium</taxon>
    </lineage>
</organism>
<keyword evidence="5 11" id="KW-0812">Transmembrane</keyword>
<gene>
    <name evidence="13" type="ORF">Uis1B_0878</name>
</gene>
<protein>
    <recommendedName>
        <fullName evidence="10">Putative proline/betaine transporter</fullName>
    </recommendedName>
</protein>
<dbReference type="GO" id="GO:0005886">
    <property type="term" value="C:plasma membrane"/>
    <property type="evidence" value="ECO:0007669"/>
    <property type="project" value="UniProtKB-SubCell"/>
</dbReference>
<dbReference type="AlphaFoldDB" id="A0A2N5JAP3"/>
<evidence type="ECO:0000256" key="5">
    <source>
        <dbReference type="ARBA" id="ARBA00022692"/>
    </source>
</evidence>